<reference evidence="1 2" key="1">
    <citation type="submission" date="2015-01" db="EMBL/GenBank/DDBJ databases">
        <title>Genome Sequencing of Rickettsiales.</title>
        <authorList>
            <person name="Daugherty S.C."/>
            <person name="Su Q."/>
            <person name="Abolude K."/>
            <person name="Beier-Sexton M."/>
            <person name="Carlyon J.A."/>
            <person name="Carter R."/>
            <person name="Day N.P."/>
            <person name="Dumler S.J."/>
            <person name="Dyachenko V."/>
            <person name="Godinez A."/>
            <person name="Kurtti T.J."/>
            <person name="Lichay M."/>
            <person name="Mullins K.E."/>
            <person name="Ott S."/>
            <person name="Pappas-Brown V."/>
            <person name="Paris D.H."/>
            <person name="Patel P."/>
            <person name="Richards A.L."/>
            <person name="Sadzewicz L."/>
            <person name="Sears K."/>
            <person name="Seidman D."/>
            <person name="Sengamalay N."/>
            <person name="Stenos J."/>
            <person name="Tallon L.J."/>
            <person name="Vincent G."/>
            <person name="Fraser C.M."/>
            <person name="Munderloh U."/>
            <person name="Dunning-Hotopp J.C."/>
        </authorList>
    </citation>
    <scope>NUCLEOTIDE SEQUENCE [LARGE SCALE GENOMIC DNA]</scope>
    <source>
        <strain evidence="1 2">NCH-1</strain>
    </source>
</reference>
<gene>
    <name evidence="1" type="ORF">EPHNCH_0100</name>
</gene>
<evidence type="ECO:0000313" key="1">
    <source>
        <dbReference type="EMBL" id="KJV68524.1"/>
    </source>
</evidence>
<comment type="caution">
    <text evidence="1">The sequence shown here is derived from an EMBL/GenBank/DDBJ whole genome shotgun (WGS) entry which is preliminary data.</text>
</comment>
<dbReference type="AlphaFoldDB" id="A0A0F3NNM3"/>
<accession>A0A0F3NNM3</accession>
<organism evidence="1 2">
    <name type="scientific">Anaplasma phagocytophilum str. NCH-1</name>
    <dbReference type="NCBI Taxonomy" id="1359161"/>
    <lineage>
        <taxon>Bacteria</taxon>
        <taxon>Pseudomonadati</taxon>
        <taxon>Pseudomonadota</taxon>
        <taxon>Alphaproteobacteria</taxon>
        <taxon>Rickettsiales</taxon>
        <taxon>Anaplasmataceae</taxon>
        <taxon>Anaplasma</taxon>
        <taxon>phagocytophilum group</taxon>
    </lineage>
</organism>
<dbReference type="EMBL" id="LANT01000001">
    <property type="protein sequence ID" value="KJV68524.1"/>
    <property type="molecule type" value="Genomic_DNA"/>
</dbReference>
<protein>
    <submittedName>
        <fullName evidence="1">Uncharacterized protein</fullName>
    </submittedName>
</protein>
<proteinExistence type="predicted"/>
<dbReference type="Proteomes" id="UP000033754">
    <property type="component" value="Unassembled WGS sequence"/>
</dbReference>
<name>A0A0F3NNM3_ANAPH</name>
<sequence>MRSIPSLNTEQVRLLAKRICKMGFLLSVMFCIRKTDVSGL</sequence>
<evidence type="ECO:0000313" key="2">
    <source>
        <dbReference type="Proteomes" id="UP000033754"/>
    </source>
</evidence>